<dbReference type="Pfam" id="PF05751">
    <property type="entry name" value="FixH"/>
    <property type="match status" value="1"/>
</dbReference>
<keyword evidence="1" id="KW-0812">Transmembrane</keyword>
<evidence type="ECO:0000256" key="1">
    <source>
        <dbReference type="SAM" id="Phobius"/>
    </source>
</evidence>
<comment type="caution">
    <text evidence="2">The sequence shown here is derived from an EMBL/GenBank/DDBJ whole genome shotgun (WGS) entry which is preliminary data.</text>
</comment>
<dbReference type="Proteomes" id="UP000266273">
    <property type="component" value="Unassembled WGS sequence"/>
</dbReference>
<keyword evidence="3" id="KW-1185">Reference proteome</keyword>
<reference evidence="2 3" key="1">
    <citation type="submission" date="2018-08" db="EMBL/GenBank/DDBJ databases">
        <title>Genomic Encyclopedia of Archaeal and Bacterial Type Strains, Phase II (KMG-II): from individual species to whole genera.</title>
        <authorList>
            <person name="Goeker M."/>
        </authorList>
    </citation>
    <scope>NUCLEOTIDE SEQUENCE [LARGE SCALE GENOMIC DNA]</scope>
    <source>
        <strain evidence="2 3">DSM 5002</strain>
    </source>
</reference>
<keyword evidence="1" id="KW-0472">Membrane</keyword>
<evidence type="ECO:0000313" key="2">
    <source>
        <dbReference type="EMBL" id="RIA47806.1"/>
    </source>
</evidence>
<dbReference type="AlphaFoldDB" id="A0A397PE69"/>
<dbReference type="InterPro" id="IPR008620">
    <property type="entry name" value="FixH"/>
</dbReference>
<dbReference type="RefSeq" id="WP_170144436.1">
    <property type="nucleotide sequence ID" value="NZ_QXDF01000002.1"/>
</dbReference>
<evidence type="ECO:0000313" key="3">
    <source>
        <dbReference type="Proteomes" id="UP000266273"/>
    </source>
</evidence>
<feature type="transmembrane region" description="Helical" evidence="1">
    <location>
        <begin position="17"/>
        <end position="40"/>
    </location>
</feature>
<keyword evidence="1" id="KW-1133">Transmembrane helix</keyword>
<proteinExistence type="predicted"/>
<protein>
    <submittedName>
        <fullName evidence="2">Nitrogen fixation protein FixH</fullName>
    </submittedName>
</protein>
<name>A0A397PE69_9HYPH</name>
<organism evidence="2 3">
    <name type="scientific">Dichotomicrobium thermohalophilum</name>
    <dbReference type="NCBI Taxonomy" id="933063"/>
    <lineage>
        <taxon>Bacteria</taxon>
        <taxon>Pseudomonadati</taxon>
        <taxon>Pseudomonadota</taxon>
        <taxon>Alphaproteobacteria</taxon>
        <taxon>Hyphomicrobiales</taxon>
        <taxon>Hyphomicrobiaceae</taxon>
        <taxon>Dichotomicrobium</taxon>
    </lineage>
</organism>
<gene>
    <name evidence="2" type="ORF">BXY53_2374</name>
</gene>
<accession>A0A397PE69</accession>
<sequence>MTIRSEDGGRPITGRTVLYILVGFFGVMLVANGIFTYLAVSTFNGLVTEGSYRKGLEYDERLAAEARQERLGWNADLQLAERGGQLRFKLEGDDGRPVSGRLVRVRMGRPATDKFDRTILLNETSPGLYTRDISLPGAGNWLASLEVLEGYDEAKSVVYRMKKRLWLKPGT</sequence>
<dbReference type="EMBL" id="QXDF01000002">
    <property type="protein sequence ID" value="RIA47806.1"/>
    <property type="molecule type" value="Genomic_DNA"/>
</dbReference>